<feature type="compositionally biased region" description="Polar residues" evidence="1">
    <location>
        <begin position="40"/>
        <end position="51"/>
    </location>
</feature>
<evidence type="ECO:0000313" key="2">
    <source>
        <dbReference type="EMBL" id="VDN43485.1"/>
    </source>
</evidence>
<reference evidence="2 3" key="2">
    <citation type="submission" date="2018-11" db="EMBL/GenBank/DDBJ databases">
        <authorList>
            <consortium name="Pathogen Informatics"/>
        </authorList>
    </citation>
    <scope>NUCLEOTIDE SEQUENCE [LARGE SCALE GENOMIC DNA]</scope>
</reference>
<organism evidence="4">
    <name type="scientific">Gongylonema pulchrum</name>
    <dbReference type="NCBI Taxonomy" id="637853"/>
    <lineage>
        <taxon>Eukaryota</taxon>
        <taxon>Metazoa</taxon>
        <taxon>Ecdysozoa</taxon>
        <taxon>Nematoda</taxon>
        <taxon>Chromadorea</taxon>
        <taxon>Rhabditida</taxon>
        <taxon>Spirurina</taxon>
        <taxon>Spiruromorpha</taxon>
        <taxon>Spiruroidea</taxon>
        <taxon>Gongylonematidae</taxon>
        <taxon>Gongylonema</taxon>
    </lineage>
</organism>
<reference evidence="4" key="1">
    <citation type="submission" date="2016-06" db="UniProtKB">
        <authorList>
            <consortium name="WormBaseParasite"/>
        </authorList>
    </citation>
    <scope>IDENTIFICATION</scope>
</reference>
<feature type="region of interest" description="Disordered" evidence="1">
    <location>
        <begin position="40"/>
        <end position="65"/>
    </location>
</feature>
<keyword evidence="3" id="KW-1185">Reference proteome</keyword>
<sequence length="183" mass="20950">MAIFQSARSSSNALFCGRFKGRLRGCGLYTKQLWGKGATDYNNVKKSPSTTKRPDNSKNGAPASPYRHKTVEIRLLIVCSTLDKIKEGTTACVLRWIKSRKEQQRFVENRLKEIRNSGVNFCYVSTNNNPVDLLTRGVPANELRNNELWWFGPEFLKESTEDWPEWTPQDAEDEEDVTHHAIV</sequence>
<evidence type="ECO:0000313" key="3">
    <source>
        <dbReference type="Proteomes" id="UP000271098"/>
    </source>
</evidence>
<proteinExistence type="predicted"/>
<gene>
    <name evidence="2" type="ORF">GPUH_LOCUS24900</name>
</gene>
<dbReference type="OrthoDB" id="5872779at2759"/>
<evidence type="ECO:0000313" key="4">
    <source>
        <dbReference type="WBParaSite" id="GPUH_0002493001-mRNA-1"/>
    </source>
</evidence>
<accession>A0A183EVA9</accession>
<dbReference type="PANTHER" id="PTHR22955">
    <property type="entry name" value="RETROTRANSPOSON"/>
    <property type="match status" value="1"/>
</dbReference>
<dbReference type="EMBL" id="UYRT01102940">
    <property type="protein sequence ID" value="VDN43485.1"/>
    <property type="molecule type" value="Genomic_DNA"/>
</dbReference>
<name>A0A183EVA9_9BILA</name>
<dbReference type="PANTHER" id="PTHR22955:SF65">
    <property type="entry name" value="INTEGRASE CATALYTIC DOMAIN-CONTAINING PROTEIN"/>
    <property type="match status" value="1"/>
</dbReference>
<dbReference type="AlphaFoldDB" id="A0A183EVA9"/>
<dbReference type="Proteomes" id="UP000271098">
    <property type="component" value="Unassembled WGS sequence"/>
</dbReference>
<evidence type="ECO:0000256" key="1">
    <source>
        <dbReference type="SAM" id="MobiDB-lite"/>
    </source>
</evidence>
<dbReference type="WBParaSite" id="GPUH_0002493001-mRNA-1">
    <property type="protein sequence ID" value="GPUH_0002493001-mRNA-1"/>
    <property type="gene ID" value="GPUH_0002493001"/>
</dbReference>
<protein>
    <submittedName>
        <fullName evidence="4">Photolyase/cryptochrome alpha/beta domain-containing protein</fullName>
    </submittedName>
</protein>